<sequence length="117" mass="11609">MAAAVGVITGLSGLTAVAAGAYGAHGLDNPTDYQKKVWERATTYQLAHTGAALAVASRGSSKLALGAGALFLTGNALFSGSLYALVLTGDSQFARVAPYGGGCYMLGWIAVAAAAAL</sequence>
<dbReference type="AlphaFoldDB" id="A0A8J5XPH1"/>
<keyword evidence="8" id="KW-1185">Reference proteome</keyword>
<evidence type="ECO:0008006" key="9">
    <source>
        <dbReference type="Google" id="ProtNLM"/>
    </source>
</evidence>
<dbReference type="GO" id="GO:0016020">
    <property type="term" value="C:membrane"/>
    <property type="evidence" value="ECO:0007669"/>
    <property type="project" value="UniProtKB-SubCell"/>
</dbReference>
<feature type="transmembrane region" description="Helical" evidence="5">
    <location>
        <begin position="63"/>
        <end position="84"/>
    </location>
</feature>
<evidence type="ECO:0000313" key="7">
    <source>
        <dbReference type="EMBL" id="KAG8465812.1"/>
    </source>
</evidence>
<proteinExistence type="predicted"/>
<dbReference type="Pfam" id="PF04241">
    <property type="entry name" value="DUF423"/>
    <property type="match status" value="1"/>
</dbReference>
<evidence type="ECO:0000256" key="3">
    <source>
        <dbReference type="ARBA" id="ARBA00022989"/>
    </source>
</evidence>
<dbReference type="PANTHER" id="PTHR43461:SF1">
    <property type="entry name" value="TRANSMEMBRANE PROTEIN 256"/>
    <property type="match status" value="1"/>
</dbReference>
<evidence type="ECO:0000256" key="2">
    <source>
        <dbReference type="ARBA" id="ARBA00022692"/>
    </source>
</evidence>
<dbReference type="Proteomes" id="UP000751190">
    <property type="component" value="Unassembled WGS sequence"/>
</dbReference>
<feature type="transmembrane region" description="Helical" evidence="5">
    <location>
        <begin position="96"/>
        <end position="116"/>
    </location>
</feature>
<keyword evidence="4 5" id="KW-0472">Membrane</keyword>
<dbReference type="PANTHER" id="PTHR43461">
    <property type="entry name" value="TRANSMEMBRANE PROTEIN 256"/>
    <property type="match status" value="1"/>
</dbReference>
<evidence type="ECO:0000256" key="1">
    <source>
        <dbReference type="ARBA" id="ARBA00004141"/>
    </source>
</evidence>
<keyword evidence="3 5" id="KW-1133">Transmembrane helix</keyword>
<evidence type="ECO:0000313" key="8">
    <source>
        <dbReference type="Proteomes" id="UP000751190"/>
    </source>
</evidence>
<feature type="signal peptide" evidence="6">
    <location>
        <begin position="1"/>
        <end position="26"/>
    </location>
</feature>
<keyword evidence="2 5" id="KW-0812">Transmembrane</keyword>
<comment type="subcellular location">
    <subcellularLocation>
        <location evidence="1">Membrane</location>
        <topology evidence="1">Multi-pass membrane protein</topology>
    </subcellularLocation>
</comment>
<evidence type="ECO:0000256" key="5">
    <source>
        <dbReference type="SAM" id="Phobius"/>
    </source>
</evidence>
<dbReference type="OMA" id="VEYQFYH"/>
<organism evidence="7 8">
    <name type="scientific">Diacronema lutheri</name>
    <name type="common">Unicellular marine alga</name>
    <name type="synonym">Monochrysis lutheri</name>
    <dbReference type="NCBI Taxonomy" id="2081491"/>
    <lineage>
        <taxon>Eukaryota</taxon>
        <taxon>Haptista</taxon>
        <taxon>Haptophyta</taxon>
        <taxon>Pavlovophyceae</taxon>
        <taxon>Pavlovales</taxon>
        <taxon>Pavlovaceae</taxon>
        <taxon>Diacronema</taxon>
    </lineage>
</organism>
<dbReference type="EMBL" id="JAGTXO010000009">
    <property type="protein sequence ID" value="KAG8465812.1"/>
    <property type="molecule type" value="Genomic_DNA"/>
</dbReference>
<accession>A0A8J5XPH1</accession>
<dbReference type="OrthoDB" id="269173at2759"/>
<evidence type="ECO:0000256" key="6">
    <source>
        <dbReference type="SAM" id="SignalP"/>
    </source>
</evidence>
<protein>
    <recommendedName>
        <fullName evidence="9">DUF423 domain-containing protein</fullName>
    </recommendedName>
</protein>
<keyword evidence="6" id="KW-0732">Signal</keyword>
<comment type="caution">
    <text evidence="7">The sequence shown here is derived from an EMBL/GenBank/DDBJ whole genome shotgun (WGS) entry which is preliminary data.</text>
</comment>
<evidence type="ECO:0000256" key="4">
    <source>
        <dbReference type="ARBA" id="ARBA00023136"/>
    </source>
</evidence>
<gene>
    <name evidence="7" type="ORF">KFE25_005382</name>
</gene>
<dbReference type="InterPro" id="IPR006696">
    <property type="entry name" value="DUF423"/>
</dbReference>
<feature type="chain" id="PRO_5035201956" description="DUF423 domain-containing protein" evidence="6">
    <location>
        <begin position="27"/>
        <end position="117"/>
    </location>
</feature>
<name>A0A8J5XPH1_DIALT</name>
<reference evidence="7" key="1">
    <citation type="submission" date="2021-05" db="EMBL/GenBank/DDBJ databases">
        <title>The genome of the haptophyte Pavlova lutheri (Diacronema luteri, Pavlovales) - a model for lipid biosynthesis in eukaryotic algae.</title>
        <authorList>
            <person name="Hulatt C.J."/>
            <person name="Posewitz M.C."/>
        </authorList>
    </citation>
    <scope>NUCLEOTIDE SEQUENCE</scope>
    <source>
        <strain evidence="7">NIVA-4/92</strain>
    </source>
</reference>